<dbReference type="GO" id="GO:0003924">
    <property type="term" value="F:GTPase activity"/>
    <property type="evidence" value="ECO:0007669"/>
    <property type="project" value="InterPro"/>
</dbReference>
<dbReference type="SMART" id="SM00174">
    <property type="entry name" value="RHO"/>
    <property type="match status" value="1"/>
</dbReference>
<dbReference type="Gene3D" id="3.40.50.300">
    <property type="entry name" value="P-loop containing nucleotide triphosphate hydrolases"/>
    <property type="match status" value="1"/>
</dbReference>
<keyword evidence="5" id="KW-1185">Reference proteome</keyword>
<dbReference type="InterPro" id="IPR001806">
    <property type="entry name" value="Small_GTPase"/>
</dbReference>
<dbReference type="GO" id="GO:0005525">
    <property type="term" value="F:GTP binding"/>
    <property type="evidence" value="ECO:0007669"/>
    <property type="project" value="UniProtKB-KW"/>
</dbReference>
<proteinExistence type="predicted"/>
<dbReference type="Pfam" id="PF00071">
    <property type="entry name" value="Ras"/>
    <property type="match status" value="1"/>
</dbReference>
<evidence type="ECO:0000256" key="1">
    <source>
        <dbReference type="ARBA" id="ARBA00022741"/>
    </source>
</evidence>
<dbReference type="Proteomes" id="UP000694403">
    <property type="component" value="Unplaced"/>
</dbReference>
<reference evidence="4" key="1">
    <citation type="submission" date="2025-08" db="UniProtKB">
        <authorList>
            <consortium name="Ensembl"/>
        </authorList>
    </citation>
    <scope>IDENTIFICATION</scope>
</reference>
<dbReference type="GO" id="GO:0007264">
    <property type="term" value="P:small GTPase-mediated signal transduction"/>
    <property type="evidence" value="ECO:0007669"/>
    <property type="project" value="InterPro"/>
</dbReference>
<dbReference type="PANTHER" id="PTHR24072">
    <property type="entry name" value="RHO FAMILY GTPASE"/>
    <property type="match status" value="1"/>
</dbReference>
<feature type="region of interest" description="Disordered" evidence="3">
    <location>
        <begin position="82"/>
        <end position="118"/>
    </location>
</feature>
<dbReference type="AlphaFoldDB" id="A0A8C3SL73"/>
<sequence>MPPQCPPVPPHRPPAGLELQCVLLGDGAVGKTSLAVSYSANGYPARYVPTALDRFSAVVQVDSAPVRLHLCDTAGQVRAQLGSPFNPAPAAGPTPSARLSPSARGVLGEGTNLPGSGLQPLRTAALSLPWEGS</sequence>
<dbReference type="Ensembl" id="ENSCSRT00000016111.1">
    <property type="protein sequence ID" value="ENSCSRP00000015451.1"/>
    <property type="gene ID" value="ENSCSRG00000011830.1"/>
</dbReference>
<reference evidence="4" key="2">
    <citation type="submission" date="2025-09" db="UniProtKB">
        <authorList>
            <consortium name="Ensembl"/>
        </authorList>
    </citation>
    <scope>IDENTIFICATION</scope>
</reference>
<accession>A0A8C3SL73</accession>
<keyword evidence="1" id="KW-0547">Nucleotide-binding</keyword>
<evidence type="ECO:0000256" key="3">
    <source>
        <dbReference type="SAM" id="MobiDB-lite"/>
    </source>
</evidence>
<dbReference type="InterPro" id="IPR027417">
    <property type="entry name" value="P-loop_NTPase"/>
</dbReference>
<evidence type="ECO:0000313" key="5">
    <source>
        <dbReference type="Proteomes" id="UP000694403"/>
    </source>
</evidence>
<name>A0A8C3SL73_CHESE</name>
<evidence type="ECO:0000256" key="2">
    <source>
        <dbReference type="ARBA" id="ARBA00023134"/>
    </source>
</evidence>
<organism evidence="4 5">
    <name type="scientific">Chelydra serpentina</name>
    <name type="common">Snapping turtle</name>
    <name type="synonym">Testudo serpentina</name>
    <dbReference type="NCBI Taxonomy" id="8475"/>
    <lineage>
        <taxon>Eukaryota</taxon>
        <taxon>Metazoa</taxon>
        <taxon>Chordata</taxon>
        <taxon>Craniata</taxon>
        <taxon>Vertebrata</taxon>
        <taxon>Euteleostomi</taxon>
        <taxon>Archelosauria</taxon>
        <taxon>Testudinata</taxon>
        <taxon>Testudines</taxon>
        <taxon>Cryptodira</taxon>
        <taxon>Durocryptodira</taxon>
        <taxon>Americhelydia</taxon>
        <taxon>Chelydroidea</taxon>
        <taxon>Chelydridae</taxon>
        <taxon>Chelydra</taxon>
    </lineage>
</organism>
<protein>
    <submittedName>
        <fullName evidence="4">Uncharacterized protein</fullName>
    </submittedName>
</protein>
<dbReference type="SUPFAM" id="SSF52540">
    <property type="entry name" value="P-loop containing nucleoside triphosphate hydrolases"/>
    <property type="match status" value="1"/>
</dbReference>
<dbReference type="PRINTS" id="PR00449">
    <property type="entry name" value="RASTRNSFRMNG"/>
</dbReference>
<evidence type="ECO:0000313" key="4">
    <source>
        <dbReference type="Ensembl" id="ENSCSRP00000015451.1"/>
    </source>
</evidence>
<keyword evidence="2" id="KW-0342">GTP-binding</keyword>
<dbReference type="InterPro" id="IPR003578">
    <property type="entry name" value="Small_GTPase_Rho"/>
</dbReference>